<organism evidence="1 2">
    <name type="scientific">Mycena rosella</name>
    <name type="common">Pink bonnet</name>
    <name type="synonym">Agaricus rosellus</name>
    <dbReference type="NCBI Taxonomy" id="1033263"/>
    <lineage>
        <taxon>Eukaryota</taxon>
        <taxon>Fungi</taxon>
        <taxon>Dikarya</taxon>
        <taxon>Basidiomycota</taxon>
        <taxon>Agaricomycotina</taxon>
        <taxon>Agaricomycetes</taxon>
        <taxon>Agaricomycetidae</taxon>
        <taxon>Agaricales</taxon>
        <taxon>Marasmiineae</taxon>
        <taxon>Mycenaceae</taxon>
        <taxon>Mycena</taxon>
    </lineage>
</organism>
<evidence type="ECO:0000313" key="1">
    <source>
        <dbReference type="EMBL" id="KAJ7648488.1"/>
    </source>
</evidence>
<proteinExistence type="predicted"/>
<dbReference type="AlphaFoldDB" id="A0AAD7CH77"/>
<sequence length="207" mass="23120">MTGFRIHNRSNEIVFCAITNKTNPGGNPAWFELQPSANDEWSRAGWEDVSFKDKNNTRRKALWINRGGPALVYFDGFDKDLTIYNDYRPDPGFTVNNFSSRTIMCFISGSSRGDSSWYKIAPGESDTWKRTGWEAISVKSEDGSERVGAFSTTTAAEPRLISMALMKILSSTKLPRILSLTSTTRKPSSSRIVVTPLQIPEPPSLEV</sequence>
<comment type="caution">
    <text evidence="1">The sequence shown here is derived from an EMBL/GenBank/DDBJ whole genome shotgun (WGS) entry which is preliminary data.</text>
</comment>
<keyword evidence="2" id="KW-1185">Reference proteome</keyword>
<dbReference type="EMBL" id="JARKIE010000378">
    <property type="protein sequence ID" value="KAJ7648488.1"/>
    <property type="molecule type" value="Genomic_DNA"/>
</dbReference>
<gene>
    <name evidence="1" type="ORF">B0H17DRAFT_429542</name>
</gene>
<reference evidence="1" key="1">
    <citation type="submission" date="2023-03" db="EMBL/GenBank/DDBJ databases">
        <title>Massive genome expansion in bonnet fungi (Mycena s.s.) driven by repeated elements and novel gene families across ecological guilds.</title>
        <authorList>
            <consortium name="Lawrence Berkeley National Laboratory"/>
            <person name="Harder C.B."/>
            <person name="Miyauchi S."/>
            <person name="Viragh M."/>
            <person name="Kuo A."/>
            <person name="Thoen E."/>
            <person name="Andreopoulos B."/>
            <person name="Lu D."/>
            <person name="Skrede I."/>
            <person name="Drula E."/>
            <person name="Henrissat B."/>
            <person name="Morin E."/>
            <person name="Kohler A."/>
            <person name="Barry K."/>
            <person name="LaButti K."/>
            <person name="Morin E."/>
            <person name="Salamov A."/>
            <person name="Lipzen A."/>
            <person name="Mereny Z."/>
            <person name="Hegedus B."/>
            <person name="Baldrian P."/>
            <person name="Stursova M."/>
            <person name="Weitz H."/>
            <person name="Taylor A."/>
            <person name="Grigoriev I.V."/>
            <person name="Nagy L.G."/>
            <person name="Martin F."/>
            <person name="Kauserud H."/>
        </authorList>
    </citation>
    <scope>NUCLEOTIDE SEQUENCE</scope>
    <source>
        <strain evidence="1">CBHHK067</strain>
    </source>
</reference>
<name>A0AAD7CH77_MYCRO</name>
<accession>A0AAD7CH77</accession>
<protein>
    <submittedName>
        <fullName evidence="1">Uncharacterized protein</fullName>
    </submittedName>
</protein>
<dbReference type="Proteomes" id="UP001221757">
    <property type="component" value="Unassembled WGS sequence"/>
</dbReference>
<evidence type="ECO:0000313" key="2">
    <source>
        <dbReference type="Proteomes" id="UP001221757"/>
    </source>
</evidence>